<sequence>MLVVSPLVFNGKVQLMAEGKKLTSSLVEVPLTPDSELCVEVTQYNNWIMQEVMQLDSDDSQVDVDIIVRWAVGGYQECVLISKLGLDDNNFLIAEDYFRVDGAFNNYGCFGFLMEICYCII</sequence>
<accession>A0AAV4MXY0</accession>
<comment type="caution">
    <text evidence="1">The sequence shown here is derived from an EMBL/GenBank/DDBJ whole genome shotgun (WGS) entry which is preliminary data.</text>
</comment>
<dbReference type="AlphaFoldDB" id="A0AAV4MXY0"/>
<protein>
    <submittedName>
        <fullName evidence="1">Uncharacterized protein</fullName>
    </submittedName>
</protein>
<evidence type="ECO:0000313" key="1">
    <source>
        <dbReference type="EMBL" id="GIX77334.1"/>
    </source>
</evidence>
<proteinExistence type="predicted"/>
<dbReference type="Proteomes" id="UP001054837">
    <property type="component" value="Unassembled WGS sequence"/>
</dbReference>
<name>A0AAV4MXY0_9ARAC</name>
<evidence type="ECO:0000313" key="2">
    <source>
        <dbReference type="Proteomes" id="UP001054837"/>
    </source>
</evidence>
<gene>
    <name evidence="1" type="ORF">CDAR_276611</name>
</gene>
<keyword evidence="2" id="KW-1185">Reference proteome</keyword>
<organism evidence="1 2">
    <name type="scientific">Caerostris darwini</name>
    <dbReference type="NCBI Taxonomy" id="1538125"/>
    <lineage>
        <taxon>Eukaryota</taxon>
        <taxon>Metazoa</taxon>
        <taxon>Ecdysozoa</taxon>
        <taxon>Arthropoda</taxon>
        <taxon>Chelicerata</taxon>
        <taxon>Arachnida</taxon>
        <taxon>Araneae</taxon>
        <taxon>Araneomorphae</taxon>
        <taxon>Entelegynae</taxon>
        <taxon>Araneoidea</taxon>
        <taxon>Araneidae</taxon>
        <taxon>Caerostris</taxon>
    </lineage>
</organism>
<reference evidence="1 2" key="1">
    <citation type="submission" date="2021-06" db="EMBL/GenBank/DDBJ databases">
        <title>Caerostris darwini draft genome.</title>
        <authorList>
            <person name="Kono N."/>
            <person name="Arakawa K."/>
        </authorList>
    </citation>
    <scope>NUCLEOTIDE SEQUENCE [LARGE SCALE GENOMIC DNA]</scope>
</reference>
<dbReference type="EMBL" id="BPLQ01001003">
    <property type="protein sequence ID" value="GIX77334.1"/>
    <property type="molecule type" value="Genomic_DNA"/>
</dbReference>